<organism evidence="1 2">
    <name type="scientific">Stachybotrys chlorohalonatus (strain IBT 40285)</name>
    <dbReference type="NCBI Taxonomy" id="1283841"/>
    <lineage>
        <taxon>Eukaryota</taxon>
        <taxon>Fungi</taxon>
        <taxon>Dikarya</taxon>
        <taxon>Ascomycota</taxon>
        <taxon>Pezizomycotina</taxon>
        <taxon>Sordariomycetes</taxon>
        <taxon>Hypocreomycetidae</taxon>
        <taxon>Hypocreales</taxon>
        <taxon>Stachybotryaceae</taxon>
        <taxon>Stachybotrys</taxon>
    </lineage>
</organism>
<dbReference type="InParanoid" id="A0A084QNM3"/>
<evidence type="ECO:0000313" key="1">
    <source>
        <dbReference type="EMBL" id="KFA65558.1"/>
    </source>
</evidence>
<evidence type="ECO:0000313" key="2">
    <source>
        <dbReference type="Proteomes" id="UP000028524"/>
    </source>
</evidence>
<name>A0A084QNM3_STAC4</name>
<gene>
    <name evidence="1" type="ORF">S40285_10076</name>
</gene>
<reference evidence="1 2" key="1">
    <citation type="journal article" date="2014" name="BMC Genomics">
        <title>Comparative genome sequencing reveals chemotype-specific gene clusters in the toxigenic black mold Stachybotrys.</title>
        <authorList>
            <person name="Semeiks J."/>
            <person name="Borek D."/>
            <person name="Otwinowski Z."/>
            <person name="Grishin N.V."/>
        </authorList>
    </citation>
    <scope>NUCLEOTIDE SEQUENCE [LARGE SCALE GENOMIC DNA]</scope>
    <source>
        <strain evidence="1 2">IBT 40285</strain>
    </source>
</reference>
<accession>A0A084QNM3</accession>
<dbReference type="STRING" id="1283841.A0A084QNM3"/>
<proteinExistence type="predicted"/>
<dbReference type="AlphaFoldDB" id="A0A084QNM3"/>
<sequence length="338" mass="38045">MLQEILQNASDQDEYADGIAELVVTALGTNGRHYLCWKTRSGAYRQHRHGLPETLDDWLFPSDGSTRHFPTLQVVLSGEESFWASDKDGQIRNAISESARGLQLEKTLGDAPAAESLPQRRWSTVREFARDPERRRSLTWSSARRGKGDLAATGQVQDAAVTRLKRRSTWMIARAPNVRELEVLKELGNPRLPLTPRPTCYTGEATLKSRCSCKCHEKATKAKDSAEAAYRYADAAVQTGGGWNQRYSTASTLVCNSPDEEYPTQEQLSCTQRWLTLKERKDDESRYTELYEKARHHRQVSSVNHGPPTLIASPVVMGRMQDYFRAATYKLGDALGPR</sequence>
<dbReference type="OrthoDB" id="5136701at2759"/>
<dbReference type="HOGENOM" id="CLU_725616_0_0_1"/>
<dbReference type="Proteomes" id="UP000028524">
    <property type="component" value="Unassembled WGS sequence"/>
</dbReference>
<dbReference type="EMBL" id="KL660595">
    <property type="protein sequence ID" value="KFA65558.1"/>
    <property type="molecule type" value="Genomic_DNA"/>
</dbReference>
<protein>
    <submittedName>
        <fullName evidence="1">Uncharacterized protein</fullName>
    </submittedName>
</protein>
<keyword evidence="2" id="KW-1185">Reference proteome</keyword>